<dbReference type="GO" id="GO:0016020">
    <property type="term" value="C:membrane"/>
    <property type="evidence" value="ECO:0007669"/>
    <property type="project" value="InterPro"/>
</dbReference>
<keyword evidence="2" id="KW-1185">Reference proteome</keyword>
<dbReference type="Pfam" id="PF05345">
    <property type="entry name" value="He_PIG"/>
    <property type="match status" value="3"/>
</dbReference>
<dbReference type="PANTHER" id="PTHR37494">
    <property type="entry name" value="HEMAGGLUTININ"/>
    <property type="match status" value="1"/>
</dbReference>
<organism evidence="1 2">
    <name type="scientific">Corallococcus terminator</name>
    <dbReference type="NCBI Taxonomy" id="2316733"/>
    <lineage>
        <taxon>Bacteria</taxon>
        <taxon>Pseudomonadati</taxon>
        <taxon>Myxococcota</taxon>
        <taxon>Myxococcia</taxon>
        <taxon>Myxococcales</taxon>
        <taxon>Cystobacterineae</taxon>
        <taxon>Myxococcaceae</taxon>
        <taxon>Corallococcus</taxon>
    </lineage>
</organism>
<comment type="caution">
    <text evidence="1">The sequence shown here is derived from an EMBL/GenBank/DDBJ whole genome shotgun (WGS) entry which is preliminary data.</text>
</comment>
<dbReference type="EMBL" id="RAVZ01000029">
    <property type="protein sequence ID" value="RKG92260.1"/>
    <property type="molecule type" value="Genomic_DNA"/>
</dbReference>
<dbReference type="SUPFAM" id="SSF49313">
    <property type="entry name" value="Cadherin-like"/>
    <property type="match status" value="2"/>
</dbReference>
<sequence length="257" mass="27025">MHGATETVYFTEQLQAQGGTPPYTFSFTNQLPEGFSLGTGGLLTGTPSRAGDVFFPVEVTDESTPMKRASGSLRLSVRPVLRLAGPAPLADAPRNNPYTETVSATGGKAPYLFALAPQQSLPSGLTLSANGGVTGTTTQEGLRTFTVVVTDSDTPPQSATRTLSIALADVTAFVKLLSRGVPDARVGSDYAYVFQTISGSNSFTWSIKDGALPTGILLDTKKGILSGKPTVAGDFTFMLHVQDLLSNTQQSYTLHVD</sequence>
<dbReference type="GO" id="GO:0005509">
    <property type="term" value="F:calcium ion binding"/>
    <property type="evidence" value="ECO:0007669"/>
    <property type="project" value="InterPro"/>
</dbReference>
<evidence type="ECO:0000313" key="2">
    <source>
        <dbReference type="Proteomes" id="UP000268094"/>
    </source>
</evidence>
<proteinExistence type="predicted"/>
<reference evidence="2" key="1">
    <citation type="submission" date="2018-09" db="EMBL/GenBank/DDBJ databases">
        <authorList>
            <person name="Livingstone P.G."/>
            <person name="Whitworth D.E."/>
        </authorList>
    </citation>
    <scope>NUCLEOTIDE SEQUENCE [LARGE SCALE GENOMIC DNA]</scope>
    <source>
        <strain evidence="2">CA054A</strain>
    </source>
</reference>
<evidence type="ECO:0000313" key="1">
    <source>
        <dbReference type="EMBL" id="RKG92260.1"/>
    </source>
</evidence>
<name>A0A3A8JK99_9BACT</name>
<dbReference type="AlphaFoldDB" id="A0A3A8JK99"/>
<dbReference type="InterPro" id="IPR015919">
    <property type="entry name" value="Cadherin-like_sf"/>
</dbReference>
<accession>A0A3A8JK99</accession>
<evidence type="ECO:0008006" key="3">
    <source>
        <dbReference type="Google" id="ProtNLM"/>
    </source>
</evidence>
<gene>
    <name evidence="1" type="ORF">D7V88_06930</name>
</gene>
<protein>
    <recommendedName>
        <fullName evidence="3">Hemagglutinin</fullName>
    </recommendedName>
</protein>
<dbReference type="PANTHER" id="PTHR37494:SF1">
    <property type="entry name" value="STAPHYLOCOCCUS AUREUS SURFACE PROTEIN A"/>
    <property type="match status" value="1"/>
</dbReference>
<dbReference type="Gene3D" id="2.60.40.10">
    <property type="entry name" value="Immunoglobulins"/>
    <property type="match status" value="3"/>
</dbReference>
<dbReference type="Proteomes" id="UP000268094">
    <property type="component" value="Unassembled WGS sequence"/>
</dbReference>
<dbReference type="InterPro" id="IPR013783">
    <property type="entry name" value="Ig-like_fold"/>
</dbReference>